<dbReference type="InterPro" id="IPR011234">
    <property type="entry name" value="Fumarylacetoacetase-like_C"/>
</dbReference>
<sequence>MTTLLWPPAQVALPVAGRSEGFPVRRVYCVGRNYLDHIREMREGDERDDPFFFQKPADAVVPDGAVVPYPPQTTDLQFEGELVVAIGTPGSDIAPQDALGHVFGFAAGIDLTRRDLQRRCREMAHPWEAGKSFDHSAPCGLIQPVEEAAWTLSGELRLSVNGDLRQHTGLKLMIWDVPEIISHLSRSYRLMPGDLIYTGTPAGVAPVRPGDRIHVEITGLPTLTVTITEGDTHASQRTA</sequence>
<dbReference type="PANTHER" id="PTHR11820">
    <property type="entry name" value="ACYLPYRUVASE"/>
    <property type="match status" value="1"/>
</dbReference>
<dbReference type="GO" id="GO:0046872">
    <property type="term" value="F:metal ion binding"/>
    <property type="evidence" value="ECO:0007669"/>
    <property type="project" value="UniProtKB-KW"/>
</dbReference>
<dbReference type="Pfam" id="PF01557">
    <property type="entry name" value="FAA_hydrolase"/>
    <property type="match status" value="1"/>
</dbReference>
<name>A0A7X0C2R7_9ACTN</name>
<dbReference type="Proteomes" id="UP000583800">
    <property type="component" value="Unassembled WGS sequence"/>
</dbReference>
<gene>
    <name evidence="3" type="ORF">FHU36_003958</name>
</gene>
<comment type="caution">
    <text evidence="3">The sequence shown here is derived from an EMBL/GenBank/DDBJ whole genome shotgun (WGS) entry which is preliminary data.</text>
</comment>
<dbReference type="AlphaFoldDB" id="A0A7X0C2R7"/>
<dbReference type="SUPFAM" id="SSF56529">
    <property type="entry name" value="FAH"/>
    <property type="match status" value="1"/>
</dbReference>
<keyword evidence="3" id="KW-0670">Pyruvate</keyword>
<dbReference type="RefSeq" id="WP_185085364.1">
    <property type="nucleotide sequence ID" value="NZ_JACHJB010000002.1"/>
</dbReference>
<keyword evidence="1" id="KW-0479">Metal-binding</keyword>
<reference evidence="3 4" key="1">
    <citation type="submission" date="2020-08" db="EMBL/GenBank/DDBJ databases">
        <title>Sequencing the genomes of 1000 actinobacteria strains.</title>
        <authorList>
            <person name="Klenk H.-P."/>
        </authorList>
    </citation>
    <scope>NUCLEOTIDE SEQUENCE [LARGE SCALE GENOMIC DNA]</scope>
    <source>
        <strain evidence="3 4">DSM 45913</strain>
    </source>
</reference>
<proteinExistence type="predicted"/>
<dbReference type="Gene3D" id="3.90.850.10">
    <property type="entry name" value="Fumarylacetoacetase-like, C-terminal domain"/>
    <property type="match status" value="1"/>
</dbReference>
<dbReference type="GO" id="GO:0034545">
    <property type="term" value="F:fumarylpyruvate hydrolase activity"/>
    <property type="evidence" value="ECO:0007669"/>
    <property type="project" value="UniProtKB-EC"/>
</dbReference>
<keyword evidence="4" id="KW-1185">Reference proteome</keyword>
<keyword evidence="3" id="KW-0378">Hydrolase</keyword>
<protein>
    <submittedName>
        <fullName evidence="3">Fumarylpyruvate hydrolase</fullName>
        <ecNumber evidence="3">3.7.1.20</ecNumber>
    </submittedName>
</protein>
<accession>A0A7X0C2R7</accession>
<evidence type="ECO:0000313" key="3">
    <source>
        <dbReference type="EMBL" id="MBB6347413.1"/>
    </source>
</evidence>
<dbReference type="GO" id="GO:0018773">
    <property type="term" value="F:acetylpyruvate hydrolase activity"/>
    <property type="evidence" value="ECO:0007669"/>
    <property type="project" value="TreeGrafter"/>
</dbReference>
<evidence type="ECO:0000259" key="2">
    <source>
        <dbReference type="Pfam" id="PF01557"/>
    </source>
</evidence>
<organism evidence="3 4">
    <name type="scientific">Nonomuraea muscovyensis</name>
    <dbReference type="NCBI Taxonomy" id="1124761"/>
    <lineage>
        <taxon>Bacteria</taxon>
        <taxon>Bacillati</taxon>
        <taxon>Actinomycetota</taxon>
        <taxon>Actinomycetes</taxon>
        <taxon>Streptosporangiales</taxon>
        <taxon>Streptosporangiaceae</taxon>
        <taxon>Nonomuraea</taxon>
    </lineage>
</organism>
<dbReference type="EMBL" id="JACHJB010000002">
    <property type="protein sequence ID" value="MBB6347413.1"/>
    <property type="molecule type" value="Genomic_DNA"/>
</dbReference>
<evidence type="ECO:0000256" key="1">
    <source>
        <dbReference type="ARBA" id="ARBA00022723"/>
    </source>
</evidence>
<dbReference type="PANTHER" id="PTHR11820:SF90">
    <property type="entry name" value="FLUTATHIONE S-TRANSFERASE"/>
    <property type="match status" value="1"/>
</dbReference>
<feature type="domain" description="Fumarylacetoacetase-like C-terminal" evidence="2">
    <location>
        <begin position="27"/>
        <end position="227"/>
    </location>
</feature>
<dbReference type="EC" id="3.7.1.20" evidence="3"/>
<dbReference type="InterPro" id="IPR036663">
    <property type="entry name" value="Fumarylacetoacetase_C_sf"/>
</dbReference>
<evidence type="ECO:0000313" key="4">
    <source>
        <dbReference type="Proteomes" id="UP000583800"/>
    </source>
</evidence>